<dbReference type="GO" id="GO:0036158">
    <property type="term" value="P:outer dynein arm assembly"/>
    <property type="evidence" value="ECO:0007669"/>
    <property type="project" value="TreeGrafter"/>
</dbReference>
<evidence type="ECO:0000256" key="7">
    <source>
        <dbReference type="ARBA" id="ARBA00023017"/>
    </source>
</evidence>
<proteinExistence type="inferred from homology"/>
<evidence type="ECO:0000256" key="6">
    <source>
        <dbReference type="ARBA" id="ARBA00022737"/>
    </source>
</evidence>
<dbReference type="FunFam" id="2.130.10.10:FF:003116">
    <property type="entry name" value="Dynein intermediate chain"/>
    <property type="match status" value="1"/>
</dbReference>
<dbReference type="PANTHER" id="PTHR12442:SF11">
    <property type="entry name" value="DYNEIN AXONEMAL INTERMEDIATE CHAIN 1"/>
    <property type="match status" value="1"/>
</dbReference>
<evidence type="ECO:0000256" key="1">
    <source>
        <dbReference type="ARBA" id="ARBA00004430"/>
    </source>
</evidence>
<dbReference type="eggNOG" id="KOG1587">
    <property type="taxonomic scope" value="Eukaryota"/>
</dbReference>
<dbReference type="GO" id="GO:0003341">
    <property type="term" value="P:cilium movement"/>
    <property type="evidence" value="ECO:0007669"/>
    <property type="project" value="TreeGrafter"/>
</dbReference>
<keyword evidence="4 11" id="KW-0853">WD repeat</keyword>
<dbReference type="OrthoDB" id="10261376at2759"/>
<dbReference type="PROSITE" id="PS50082">
    <property type="entry name" value="WD_REPEATS_2"/>
    <property type="match status" value="1"/>
</dbReference>
<dbReference type="VEuPathDB" id="GiardiaDB:GL50803_0033218"/>
<dbReference type="Proteomes" id="UP000018040">
    <property type="component" value="Unassembled WGS sequence"/>
</dbReference>
<keyword evidence="5" id="KW-0493">Microtubule</keyword>
<organism evidence="13 14">
    <name type="scientific">Giardia intestinalis</name>
    <name type="common">Giardia lamblia</name>
    <dbReference type="NCBI Taxonomy" id="5741"/>
    <lineage>
        <taxon>Eukaryota</taxon>
        <taxon>Metamonada</taxon>
        <taxon>Diplomonadida</taxon>
        <taxon>Hexamitidae</taxon>
        <taxon>Giardiinae</taxon>
        <taxon>Giardia</taxon>
    </lineage>
</organism>
<keyword evidence="8" id="KW-0505">Motor protein</keyword>
<dbReference type="Pfam" id="PF00400">
    <property type="entry name" value="WD40"/>
    <property type="match status" value="1"/>
</dbReference>
<dbReference type="SMART" id="SM00320">
    <property type="entry name" value="WD40"/>
    <property type="match status" value="6"/>
</dbReference>
<evidence type="ECO:0000256" key="12">
    <source>
        <dbReference type="SAM" id="MobiDB-lite"/>
    </source>
</evidence>
<keyword evidence="6" id="KW-0677">Repeat</keyword>
<evidence type="ECO:0000256" key="8">
    <source>
        <dbReference type="ARBA" id="ARBA00023175"/>
    </source>
</evidence>
<gene>
    <name evidence="13" type="ORF">GSB_33218</name>
</gene>
<evidence type="ECO:0000256" key="3">
    <source>
        <dbReference type="ARBA" id="ARBA00022490"/>
    </source>
</evidence>
<evidence type="ECO:0000256" key="2">
    <source>
        <dbReference type="ARBA" id="ARBA00011059"/>
    </source>
</evidence>
<dbReference type="GO" id="GO:0005874">
    <property type="term" value="C:microtubule"/>
    <property type="evidence" value="ECO:0007669"/>
    <property type="project" value="UniProtKB-KW"/>
</dbReference>
<keyword evidence="10" id="KW-0966">Cell projection</keyword>
<dbReference type="InterPro" id="IPR015943">
    <property type="entry name" value="WD40/YVTN_repeat-like_dom_sf"/>
</dbReference>
<evidence type="ECO:0000313" key="13">
    <source>
        <dbReference type="EMBL" id="ESU43744.1"/>
    </source>
</evidence>
<evidence type="ECO:0000256" key="5">
    <source>
        <dbReference type="ARBA" id="ARBA00022701"/>
    </source>
</evidence>
<feature type="repeat" description="WD" evidence="11">
    <location>
        <begin position="610"/>
        <end position="652"/>
    </location>
</feature>
<evidence type="ECO:0000313" key="14">
    <source>
        <dbReference type="Proteomes" id="UP000018040"/>
    </source>
</evidence>
<dbReference type="GO" id="GO:0045503">
    <property type="term" value="F:dynein light chain binding"/>
    <property type="evidence" value="ECO:0007669"/>
    <property type="project" value="TreeGrafter"/>
</dbReference>
<comment type="caution">
    <text evidence="13">The sequence shown here is derived from an EMBL/GenBank/DDBJ whole genome shotgun (WGS) entry which is preliminary data.</text>
</comment>
<reference evidence="14" key="1">
    <citation type="submission" date="2012-02" db="EMBL/GenBank/DDBJ databases">
        <title>Genome sequencing of Giardia lamblia Genotypes A2 and B isolates (DH and GS) and comparative analysis with the genomes of Genotypes A1 and E (WB and Pig).</title>
        <authorList>
            <person name="Adam R."/>
            <person name="Dahlstrom E."/>
            <person name="Martens C."/>
            <person name="Bruno D."/>
            <person name="Barbian K."/>
            <person name="Porcella S.F."/>
            <person name="Nash T."/>
        </authorList>
    </citation>
    <scope>NUCLEOTIDE SEQUENCE</scope>
    <source>
        <strain evidence="14">GS</strain>
    </source>
</reference>
<dbReference type="SUPFAM" id="SSF50978">
    <property type="entry name" value="WD40 repeat-like"/>
    <property type="match status" value="1"/>
</dbReference>
<dbReference type="VEuPathDB" id="GiardiaDB:DHA2_33218"/>
<keyword evidence="9" id="KW-0206">Cytoskeleton</keyword>
<keyword evidence="7" id="KW-0243">Dynein</keyword>
<comment type="similarity">
    <text evidence="2">Belongs to the dynein intermediate chain family.</text>
</comment>
<dbReference type="GO" id="GO:0036157">
    <property type="term" value="C:outer dynein arm"/>
    <property type="evidence" value="ECO:0007669"/>
    <property type="project" value="TreeGrafter"/>
</dbReference>
<dbReference type="InterPro" id="IPR001680">
    <property type="entry name" value="WD40_rpt"/>
</dbReference>
<feature type="region of interest" description="Disordered" evidence="12">
    <location>
        <begin position="48"/>
        <end position="68"/>
    </location>
</feature>
<sequence length="789" mass="87431">MSKGKKQTTRIMLSVNMSLRLLDGKLLKNLNKMPSVSKAGAQKTAAIRRSASKSYLDQPQNSQPPADVVRQPTQLRLTDKELEEEQTRMLSANCPSAPNNIIHFSYRDKMFKADGLVSQTEFHISVDGPYLFADESYGYNNYKQENKKEELQRNQFNFSNRGTQASIPLPKDQCVATNPPPSETTKGEFNRSTIYDRYKEQKRMQAEADATGGDGKKGKGAVVRQIGDEHDDPLVFTSGEGLSLETQALTLQKTSDNSISAICSLSATDLSLVSNALLLAERLVAEILFADVVSDYKFWSDPSDSYKQEGSLLPLWKFTTNFKEVLGLKTVKPVSCIQFHPKFHDLFAVAYGSFEFQSTSVFPPSCLSVFSLKNPFYPERIIKAPVDILCLDWHPERSDLLLVGLYDGNIAMYNATDGAQIVISDSSTGKHTEAVWSVRWRKDLVGANSLAFFSASTDGCICSWTLVKTDLRLVSKIDVRDNMTDTDVTQPISSGKDTGSGAQAATQVTATRLHSDPLNSDLATAYASSVEKASKSTLHTKPQILITQKNDFDSQKRSAEIANQTSPTAGVLSITFNPKYDWLYAISTDSGIVRLCSTAYHNTYVQTFCQNGHSMPVYGVSWSTFNPDLLVSCSEDFTCKIWKRDRATPVYTVDFGRTVSDVTFSPHVSTEIVAGTADGKIVVYDFNIRKETPLCIQTAVPMAARLTKIELSKSFPIIAVGDSQGVVRVFKLSPNLLRRYVVEQPKARGPNVKTYTQEELAQLSQEGEEKKLEEFVRWCIKANSASGID</sequence>
<dbReference type="GO" id="GO:0045504">
    <property type="term" value="F:dynein heavy chain binding"/>
    <property type="evidence" value="ECO:0007669"/>
    <property type="project" value="TreeGrafter"/>
</dbReference>
<dbReference type="AlphaFoldDB" id="V6TYS6"/>
<feature type="region of interest" description="Disordered" evidence="12">
    <location>
        <begin position="162"/>
        <end position="188"/>
    </location>
</feature>
<accession>V6TYS6</accession>
<feature type="compositionally biased region" description="Polar residues" evidence="12">
    <location>
        <begin position="52"/>
        <end position="64"/>
    </location>
</feature>
<comment type="subcellular location">
    <subcellularLocation>
        <location evidence="1">Cytoplasm</location>
        <location evidence="1">Cytoskeleton</location>
        <location evidence="1">Cilium axoneme</location>
    </subcellularLocation>
</comment>
<evidence type="ECO:0000256" key="11">
    <source>
        <dbReference type="PROSITE-ProRule" id="PRU00221"/>
    </source>
</evidence>
<name>V6TYS6_GIAIN</name>
<evidence type="ECO:0000256" key="9">
    <source>
        <dbReference type="ARBA" id="ARBA00023212"/>
    </source>
</evidence>
<evidence type="ECO:0000256" key="10">
    <source>
        <dbReference type="ARBA" id="ARBA00023273"/>
    </source>
</evidence>
<keyword evidence="3" id="KW-0963">Cytoplasm</keyword>
<evidence type="ECO:0000256" key="4">
    <source>
        <dbReference type="ARBA" id="ARBA00022574"/>
    </source>
</evidence>
<dbReference type="Gene3D" id="2.130.10.10">
    <property type="entry name" value="YVTN repeat-like/Quinoprotein amine dehydrogenase"/>
    <property type="match status" value="2"/>
</dbReference>
<dbReference type="PANTHER" id="PTHR12442">
    <property type="entry name" value="DYNEIN INTERMEDIATE CHAIN"/>
    <property type="match status" value="1"/>
</dbReference>
<dbReference type="EMBL" id="AHHH01000039">
    <property type="protein sequence ID" value="ESU43744.1"/>
    <property type="molecule type" value="Genomic_DNA"/>
</dbReference>
<dbReference type="InterPro" id="IPR036322">
    <property type="entry name" value="WD40_repeat_dom_sf"/>
</dbReference>
<dbReference type="InterPro" id="IPR050687">
    <property type="entry name" value="Dynein_IC"/>
</dbReference>
<reference evidence="13 14" key="2">
    <citation type="journal article" date="2013" name="Genome Biol. Evol.">
        <title>Genome sequencing of Giardia lamblia genotypes A2 and B isolates (DH and GS) and comparative analysis with the genomes of genotypes A1 and E (WB and Pig).</title>
        <authorList>
            <person name="Adam R.D."/>
            <person name="Dahlstrom E.W."/>
            <person name="Martens C.A."/>
            <person name="Bruno D.P."/>
            <person name="Barbian K.D."/>
            <person name="Ricklefs S.M."/>
            <person name="Hernandez M.M."/>
            <person name="Narla N.P."/>
            <person name="Patel R.B."/>
            <person name="Porcella S.F."/>
            <person name="Nash T.E."/>
        </authorList>
    </citation>
    <scope>NUCLEOTIDE SEQUENCE [LARGE SCALE GENOMIC DNA]</scope>
    <source>
        <strain evidence="13 14">GS</strain>
    </source>
</reference>
<dbReference type="VEuPathDB" id="GiardiaDB:GL50581_1860"/>
<protein>
    <submittedName>
        <fullName evidence="13">Putative WD-repeat family protein</fullName>
    </submittedName>
</protein>